<protein>
    <submittedName>
        <fullName evidence="3">DUF4382 domain-containing protein</fullName>
    </submittedName>
</protein>
<reference evidence="3" key="1">
    <citation type="submission" date="2022-01" db="EMBL/GenBank/DDBJ databases">
        <title>Gillisia lutea sp. nov., isolated from marine plastic residues from the Malvarosa beach (Valencia, Spain).</title>
        <authorList>
            <person name="Vidal-Verdu A."/>
            <person name="Molina-Menor E."/>
            <person name="Satari L."/>
            <person name="Pascual J."/>
            <person name="Pereto J."/>
            <person name="Porcar M."/>
        </authorList>
    </citation>
    <scope>NUCLEOTIDE SEQUENCE</scope>
    <source>
        <strain evidence="3">M10.2A</strain>
    </source>
</reference>
<evidence type="ECO:0000313" key="4">
    <source>
        <dbReference type="Proteomes" id="UP001179363"/>
    </source>
</evidence>
<keyword evidence="4" id="KW-1185">Reference proteome</keyword>
<keyword evidence="1" id="KW-0732">Signal</keyword>
<dbReference type="InterPro" id="IPR025491">
    <property type="entry name" value="DUF4382"/>
</dbReference>
<dbReference type="SUPFAM" id="SSF49452">
    <property type="entry name" value="Starch-binding domain-like"/>
    <property type="match status" value="1"/>
</dbReference>
<sequence>MKQTSRMRVTGLLMAVVALTMIYSCSDDDNSGGDSARVKVSMTDAPGDYDAVYVDVVDVMVKSEASADEEGWTSLTNVEAGVYNLLELTGGVTQLLANAEVEAGYLSQIRLVLGNNNTVVINGESQPLSTPSAQQSGLKIQVNQELEAGQEYEFLLDFDVDQSIVSAGSSGGFILKPVIRASSGQENGEIKGAVHPTTFQSVVKATNANTTISAYTDANGEFVLNGVPAGTYQISVTPAIVSGLNAKIINNVEVSAGASIDLETIFLN</sequence>
<dbReference type="Proteomes" id="UP001179363">
    <property type="component" value="Unassembled WGS sequence"/>
</dbReference>
<feature type="domain" description="DUF4382" evidence="2">
    <location>
        <begin position="36"/>
        <end position="177"/>
    </location>
</feature>
<name>A0ABS9ECV7_9FLAO</name>
<dbReference type="Pfam" id="PF14321">
    <property type="entry name" value="DUF4382"/>
    <property type="match status" value="1"/>
</dbReference>
<feature type="signal peptide" evidence="1">
    <location>
        <begin position="1"/>
        <end position="26"/>
    </location>
</feature>
<comment type="caution">
    <text evidence="3">The sequence shown here is derived from an EMBL/GenBank/DDBJ whole genome shotgun (WGS) entry which is preliminary data.</text>
</comment>
<feature type="chain" id="PRO_5046623615" evidence="1">
    <location>
        <begin position="27"/>
        <end position="268"/>
    </location>
</feature>
<organism evidence="3 4">
    <name type="scientific">Gillisia lutea</name>
    <dbReference type="NCBI Taxonomy" id="2909668"/>
    <lineage>
        <taxon>Bacteria</taxon>
        <taxon>Pseudomonadati</taxon>
        <taxon>Bacteroidota</taxon>
        <taxon>Flavobacteriia</taxon>
        <taxon>Flavobacteriales</taxon>
        <taxon>Flavobacteriaceae</taxon>
        <taxon>Gillisia</taxon>
    </lineage>
</organism>
<accession>A0ABS9ECV7</accession>
<dbReference type="RefSeq" id="WP_236132841.1">
    <property type="nucleotide sequence ID" value="NZ_JAKGTH010000006.1"/>
</dbReference>
<evidence type="ECO:0000313" key="3">
    <source>
        <dbReference type="EMBL" id="MCF4100703.1"/>
    </source>
</evidence>
<proteinExistence type="predicted"/>
<dbReference type="EMBL" id="JAKGTH010000006">
    <property type="protein sequence ID" value="MCF4100703.1"/>
    <property type="molecule type" value="Genomic_DNA"/>
</dbReference>
<evidence type="ECO:0000256" key="1">
    <source>
        <dbReference type="SAM" id="SignalP"/>
    </source>
</evidence>
<dbReference type="Gene3D" id="2.60.40.1120">
    <property type="entry name" value="Carboxypeptidase-like, regulatory domain"/>
    <property type="match status" value="1"/>
</dbReference>
<gene>
    <name evidence="3" type="ORF">L1I30_03390</name>
</gene>
<dbReference type="InterPro" id="IPR013784">
    <property type="entry name" value="Carb-bd-like_fold"/>
</dbReference>
<dbReference type="PROSITE" id="PS51257">
    <property type="entry name" value="PROKAR_LIPOPROTEIN"/>
    <property type="match status" value="1"/>
</dbReference>
<evidence type="ECO:0000259" key="2">
    <source>
        <dbReference type="Pfam" id="PF14321"/>
    </source>
</evidence>